<evidence type="ECO:0000256" key="1">
    <source>
        <dbReference type="SAM" id="MobiDB-lite"/>
    </source>
</evidence>
<keyword evidence="3" id="KW-1185">Reference proteome</keyword>
<organism evidence="2 3">
    <name type="scientific">Portunus trituberculatus</name>
    <name type="common">Swimming crab</name>
    <name type="synonym">Neptunus trituberculatus</name>
    <dbReference type="NCBI Taxonomy" id="210409"/>
    <lineage>
        <taxon>Eukaryota</taxon>
        <taxon>Metazoa</taxon>
        <taxon>Ecdysozoa</taxon>
        <taxon>Arthropoda</taxon>
        <taxon>Crustacea</taxon>
        <taxon>Multicrustacea</taxon>
        <taxon>Malacostraca</taxon>
        <taxon>Eumalacostraca</taxon>
        <taxon>Eucarida</taxon>
        <taxon>Decapoda</taxon>
        <taxon>Pleocyemata</taxon>
        <taxon>Brachyura</taxon>
        <taxon>Eubrachyura</taxon>
        <taxon>Portunoidea</taxon>
        <taxon>Portunidae</taxon>
        <taxon>Portuninae</taxon>
        <taxon>Portunus</taxon>
    </lineage>
</organism>
<evidence type="ECO:0000313" key="2">
    <source>
        <dbReference type="EMBL" id="MPC26593.1"/>
    </source>
</evidence>
<dbReference type="EMBL" id="VSRR010001619">
    <property type="protein sequence ID" value="MPC26593.1"/>
    <property type="molecule type" value="Genomic_DNA"/>
</dbReference>
<evidence type="ECO:0000313" key="3">
    <source>
        <dbReference type="Proteomes" id="UP000324222"/>
    </source>
</evidence>
<dbReference type="AlphaFoldDB" id="A0A5B7E073"/>
<gene>
    <name evidence="2" type="ORF">E2C01_019736</name>
</gene>
<protein>
    <submittedName>
        <fullName evidence="2">Uncharacterized protein</fullName>
    </submittedName>
</protein>
<name>A0A5B7E073_PORTR</name>
<proteinExistence type="predicted"/>
<dbReference type="Proteomes" id="UP000324222">
    <property type="component" value="Unassembled WGS sequence"/>
</dbReference>
<sequence>MRRREGGAWSGHEGSPGGAEGAVIHPPYFTLRSFTLPAPDFTVVSSIPHSSPPAHALESA</sequence>
<reference evidence="2 3" key="1">
    <citation type="submission" date="2019-05" db="EMBL/GenBank/DDBJ databases">
        <title>Another draft genome of Portunus trituberculatus and its Hox gene families provides insights of decapod evolution.</title>
        <authorList>
            <person name="Jeong J.-H."/>
            <person name="Song I."/>
            <person name="Kim S."/>
            <person name="Choi T."/>
            <person name="Kim D."/>
            <person name="Ryu S."/>
            <person name="Kim W."/>
        </authorList>
    </citation>
    <scope>NUCLEOTIDE SEQUENCE [LARGE SCALE GENOMIC DNA]</scope>
    <source>
        <tissue evidence="2">Muscle</tissue>
    </source>
</reference>
<accession>A0A5B7E073</accession>
<feature type="region of interest" description="Disordered" evidence="1">
    <location>
        <begin position="1"/>
        <end position="22"/>
    </location>
</feature>
<comment type="caution">
    <text evidence="2">The sequence shown here is derived from an EMBL/GenBank/DDBJ whole genome shotgun (WGS) entry which is preliminary data.</text>
</comment>